<dbReference type="OrthoDB" id="1938156at2759"/>
<evidence type="ECO:0000256" key="7">
    <source>
        <dbReference type="ARBA" id="ARBA00022824"/>
    </source>
</evidence>
<feature type="compositionally biased region" description="Basic and acidic residues" evidence="15">
    <location>
        <begin position="371"/>
        <end position="385"/>
    </location>
</feature>
<feature type="binding site" evidence="12">
    <location>
        <position position="321"/>
    </location>
    <ligand>
        <name>an alpha-D-glucoside</name>
        <dbReference type="ChEBI" id="CHEBI:22390"/>
    </ligand>
</feature>
<dbReference type="PRINTS" id="PR00626">
    <property type="entry name" value="CALRETICULIN"/>
</dbReference>
<keyword evidence="5" id="KW-0430">Lectin</keyword>
<feature type="compositionally biased region" description="Basic and acidic residues" evidence="15">
    <location>
        <begin position="209"/>
        <end position="237"/>
    </location>
</feature>
<comment type="subcellular location">
    <subcellularLocation>
        <location evidence="1 11">Endoplasmic reticulum lumen</location>
    </subcellularLocation>
</comment>
<dbReference type="GO" id="GO:0005788">
    <property type="term" value="C:endoplasmic reticulum lumen"/>
    <property type="evidence" value="ECO:0007669"/>
    <property type="project" value="UniProtKB-SubCell"/>
</dbReference>
<keyword evidence="10 11" id="KW-0143">Chaperone</keyword>
<evidence type="ECO:0000256" key="13">
    <source>
        <dbReference type="PIRSR" id="PIRSR002356-3"/>
    </source>
</evidence>
<protein>
    <recommendedName>
        <fullName evidence="11">Calreticulin</fullName>
    </recommendedName>
</protein>
<dbReference type="InterPro" id="IPR009033">
    <property type="entry name" value="Calreticulin/calnexin_P_dom_sf"/>
</dbReference>
<evidence type="ECO:0000313" key="17">
    <source>
        <dbReference type="Proteomes" id="UP001165085"/>
    </source>
</evidence>
<keyword evidence="8" id="KW-0862">Zinc</keyword>
<dbReference type="SUPFAM" id="SSF63887">
    <property type="entry name" value="P-domain of calnexin/calreticulin"/>
    <property type="match status" value="1"/>
</dbReference>
<dbReference type="InterPro" id="IPR018124">
    <property type="entry name" value="Calret/calnex_CS"/>
</dbReference>
<keyword evidence="17" id="KW-1185">Reference proteome</keyword>
<keyword evidence="13" id="KW-1015">Disulfide bond</keyword>
<accession>A0A9W7AC36</accession>
<dbReference type="InterPro" id="IPR009169">
    <property type="entry name" value="Calreticulin"/>
</dbReference>
<evidence type="ECO:0000256" key="6">
    <source>
        <dbReference type="ARBA" id="ARBA00022737"/>
    </source>
</evidence>
<dbReference type="GO" id="GO:0030246">
    <property type="term" value="F:carbohydrate binding"/>
    <property type="evidence" value="ECO:0007669"/>
    <property type="project" value="UniProtKB-KW"/>
</dbReference>
<evidence type="ECO:0000256" key="9">
    <source>
        <dbReference type="ARBA" id="ARBA00022837"/>
    </source>
</evidence>
<feature type="binding site" evidence="12">
    <location>
        <position position="107"/>
    </location>
    <ligand>
        <name>an alpha-D-glucoside</name>
        <dbReference type="ChEBI" id="CHEBI:22390"/>
    </ligand>
</feature>
<dbReference type="PROSITE" id="PS00804">
    <property type="entry name" value="CALRETICULIN_2"/>
    <property type="match status" value="1"/>
</dbReference>
<keyword evidence="9" id="KW-0106">Calcium</keyword>
<feature type="compositionally biased region" description="Acidic residues" evidence="15">
    <location>
        <begin position="386"/>
        <end position="397"/>
    </location>
</feature>
<feature type="chain" id="PRO_5041017024" description="Calreticulin" evidence="14">
    <location>
        <begin position="18"/>
        <end position="397"/>
    </location>
</feature>
<dbReference type="GO" id="GO:0006457">
    <property type="term" value="P:protein folding"/>
    <property type="evidence" value="ECO:0007669"/>
    <property type="project" value="InterPro"/>
</dbReference>
<feature type="region of interest" description="Disordered" evidence="15">
    <location>
        <begin position="209"/>
        <end position="280"/>
    </location>
</feature>
<evidence type="ECO:0000256" key="10">
    <source>
        <dbReference type="ARBA" id="ARBA00023186"/>
    </source>
</evidence>
<evidence type="ECO:0000256" key="2">
    <source>
        <dbReference type="ARBA" id="ARBA00010983"/>
    </source>
</evidence>
<dbReference type="InterPro" id="IPR013320">
    <property type="entry name" value="ConA-like_dom_sf"/>
</dbReference>
<feature type="disulfide bond" evidence="13">
    <location>
        <begin position="103"/>
        <end position="137"/>
    </location>
</feature>
<proteinExistence type="inferred from homology"/>
<dbReference type="Gene3D" id="2.60.120.200">
    <property type="match status" value="1"/>
</dbReference>
<evidence type="ECO:0000256" key="3">
    <source>
        <dbReference type="ARBA" id="ARBA00022723"/>
    </source>
</evidence>
<name>A0A9W7AC36_9STRA</name>
<sequence>MKFAFLAALLSAAPATAKVYFQDSFENMDLWSESIMTGKTAADMGKWELTSGKWHGDASDLALQTSVDARFYGISAPLSETFDNKGKDLVIQYVVKHEQRMDCGGAYIKLLGGGKDFPTDTFGGDTPYSVMFGPDICGSSNRRTHVIFNYPPKDDNLLIKKDVKCETDQLSHLYTLHVKSDNTFEVLIDNKSVRSGSLEEEFPFLEPKEIKDPSVSKPDDWVDERRIPDPEDKKPEGYDDIPPEVPDPDAKKPDDWDDEDDGEWEAPVIPNPDYKGDWKPKMIPNPDYKGEWEHPKIPNPEYVGDDALYYRCKDCTHIGFELWQVSAGTSFDDIIVTDSLPEAQAFAEETFFKKNEKEKKMYDDVQEEEREEAKRKEEEKRAKEEAENDEEEDHDEL</sequence>
<feature type="binding site" evidence="12">
    <location>
        <position position="128"/>
    </location>
    <ligand>
        <name>an alpha-D-glucoside</name>
        <dbReference type="ChEBI" id="CHEBI:22390"/>
    </ligand>
</feature>
<dbReference type="PANTHER" id="PTHR11073">
    <property type="entry name" value="CALRETICULIN AND CALNEXIN"/>
    <property type="match status" value="1"/>
</dbReference>
<evidence type="ECO:0000256" key="12">
    <source>
        <dbReference type="PIRSR" id="PIRSR002356-1"/>
    </source>
</evidence>
<dbReference type="GO" id="GO:0005509">
    <property type="term" value="F:calcium ion binding"/>
    <property type="evidence" value="ECO:0007669"/>
    <property type="project" value="InterPro"/>
</dbReference>
<feature type="binding site" evidence="12">
    <location>
        <position position="135"/>
    </location>
    <ligand>
        <name>an alpha-D-glucoside</name>
        <dbReference type="ChEBI" id="CHEBI:22390"/>
    </ligand>
</feature>
<feature type="signal peptide" evidence="14">
    <location>
        <begin position="1"/>
        <end position="17"/>
    </location>
</feature>
<comment type="similarity">
    <text evidence="2 11 14">Belongs to the calreticulin family.</text>
</comment>
<dbReference type="InterPro" id="IPR001580">
    <property type="entry name" value="Calret/calnex"/>
</dbReference>
<organism evidence="16 17">
    <name type="scientific">Triparma strigata</name>
    <dbReference type="NCBI Taxonomy" id="1606541"/>
    <lineage>
        <taxon>Eukaryota</taxon>
        <taxon>Sar</taxon>
        <taxon>Stramenopiles</taxon>
        <taxon>Ochrophyta</taxon>
        <taxon>Bolidophyceae</taxon>
        <taxon>Parmales</taxon>
        <taxon>Triparmaceae</taxon>
        <taxon>Triparma</taxon>
    </lineage>
</organism>
<dbReference type="PANTHER" id="PTHR11073:SF2">
    <property type="entry name" value="CALRETICULIN"/>
    <property type="match status" value="1"/>
</dbReference>
<feature type="binding site" evidence="12">
    <location>
        <position position="109"/>
    </location>
    <ligand>
        <name>an alpha-D-glucoside</name>
        <dbReference type="ChEBI" id="CHEBI:22390"/>
    </ligand>
</feature>
<dbReference type="FunFam" id="2.10.250.10:FF:000002">
    <property type="entry name" value="Calreticulin"/>
    <property type="match status" value="1"/>
</dbReference>
<keyword evidence="3" id="KW-0479">Metal-binding</keyword>
<dbReference type="GO" id="GO:0051082">
    <property type="term" value="F:unfolded protein binding"/>
    <property type="evidence" value="ECO:0007669"/>
    <property type="project" value="InterPro"/>
</dbReference>
<dbReference type="PIRSF" id="PIRSF002356">
    <property type="entry name" value="Calreticulin"/>
    <property type="match status" value="1"/>
</dbReference>
<evidence type="ECO:0000256" key="14">
    <source>
        <dbReference type="RuleBase" id="RU362126"/>
    </source>
</evidence>
<keyword evidence="6" id="KW-0677">Repeat</keyword>
<evidence type="ECO:0000256" key="8">
    <source>
        <dbReference type="ARBA" id="ARBA00022833"/>
    </source>
</evidence>
<dbReference type="PROSITE" id="PS00803">
    <property type="entry name" value="CALRETICULIN_1"/>
    <property type="match status" value="1"/>
</dbReference>
<evidence type="ECO:0000256" key="1">
    <source>
        <dbReference type="ARBA" id="ARBA00004319"/>
    </source>
</evidence>
<dbReference type="Proteomes" id="UP001165085">
    <property type="component" value="Unassembled WGS sequence"/>
</dbReference>
<feature type="region of interest" description="Disordered" evidence="15">
    <location>
        <begin position="357"/>
        <end position="397"/>
    </location>
</feature>
<reference evidence="17" key="1">
    <citation type="journal article" date="2023" name="Commun. Biol.">
        <title>Genome analysis of Parmales, the sister group of diatoms, reveals the evolutionary specialization of diatoms from phago-mixotrophs to photoautotrophs.</title>
        <authorList>
            <person name="Ban H."/>
            <person name="Sato S."/>
            <person name="Yoshikawa S."/>
            <person name="Yamada K."/>
            <person name="Nakamura Y."/>
            <person name="Ichinomiya M."/>
            <person name="Sato N."/>
            <person name="Blanc-Mathieu R."/>
            <person name="Endo H."/>
            <person name="Kuwata A."/>
            <person name="Ogata H."/>
        </authorList>
    </citation>
    <scope>NUCLEOTIDE SEQUENCE [LARGE SCALE GENOMIC DNA]</scope>
    <source>
        <strain evidence="17">NIES 3701</strain>
    </source>
</reference>
<dbReference type="GO" id="GO:0005789">
    <property type="term" value="C:endoplasmic reticulum membrane"/>
    <property type="evidence" value="ECO:0007669"/>
    <property type="project" value="TreeGrafter"/>
</dbReference>
<dbReference type="EMBL" id="BRXY01000131">
    <property type="protein sequence ID" value="GMH69284.1"/>
    <property type="molecule type" value="Genomic_DNA"/>
</dbReference>
<feature type="compositionally biased region" description="Acidic residues" evidence="15">
    <location>
        <begin position="255"/>
        <end position="264"/>
    </location>
</feature>
<gene>
    <name evidence="16" type="ORF">TrST_g1118</name>
</gene>
<dbReference type="Gene3D" id="2.10.250.10">
    <property type="entry name" value="Calreticulin/calnexin, P domain"/>
    <property type="match status" value="1"/>
</dbReference>
<comment type="caution">
    <text evidence="16">The sequence shown here is derived from an EMBL/GenBank/DDBJ whole genome shotgun (WGS) entry which is preliminary data.</text>
</comment>
<keyword evidence="7 11" id="KW-0256">Endoplasmic reticulum</keyword>
<dbReference type="AlphaFoldDB" id="A0A9W7AC36"/>
<dbReference type="Pfam" id="PF00262">
    <property type="entry name" value="Calreticulin"/>
    <property type="match status" value="2"/>
</dbReference>
<dbReference type="SUPFAM" id="SSF49899">
    <property type="entry name" value="Concanavalin A-like lectins/glucanases"/>
    <property type="match status" value="1"/>
</dbReference>
<evidence type="ECO:0000256" key="5">
    <source>
        <dbReference type="ARBA" id="ARBA00022734"/>
    </source>
</evidence>
<evidence type="ECO:0000256" key="11">
    <source>
        <dbReference type="PIRNR" id="PIRNR002356"/>
    </source>
</evidence>
<evidence type="ECO:0000256" key="4">
    <source>
        <dbReference type="ARBA" id="ARBA00022729"/>
    </source>
</evidence>
<keyword evidence="4 14" id="KW-0732">Signal</keyword>
<dbReference type="GO" id="GO:0036503">
    <property type="term" value="P:ERAD pathway"/>
    <property type="evidence" value="ECO:0007669"/>
    <property type="project" value="TreeGrafter"/>
</dbReference>
<evidence type="ECO:0000313" key="16">
    <source>
        <dbReference type="EMBL" id="GMH69284.1"/>
    </source>
</evidence>
<dbReference type="PROSITE" id="PS00805">
    <property type="entry name" value="CALRETICULIN_REPEAT"/>
    <property type="match status" value="1"/>
</dbReference>
<evidence type="ECO:0000256" key="15">
    <source>
        <dbReference type="SAM" id="MobiDB-lite"/>
    </source>
</evidence>